<evidence type="ECO:0000256" key="1">
    <source>
        <dbReference type="ARBA" id="ARBA00023015"/>
    </source>
</evidence>
<evidence type="ECO:0000256" key="3">
    <source>
        <dbReference type="ARBA" id="ARBA00023163"/>
    </source>
</evidence>
<dbReference type="PANTHER" id="PTHR44688:SF16">
    <property type="entry name" value="DNA-BINDING TRANSCRIPTIONAL ACTIVATOR DEVR_DOSR"/>
    <property type="match status" value="1"/>
</dbReference>
<evidence type="ECO:0000313" key="6">
    <source>
        <dbReference type="Proteomes" id="UP000694300"/>
    </source>
</evidence>
<dbReference type="PROSITE" id="PS00622">
    <property type="entry name" value="HTH_LUXR_1"/>
    <property type="match status" value="1"/>
</dbReference>
<proteinExistence type="predicted"/>
<dbReference type="CDD" id="cd06170">
    <property type="entry name" value="LuxR_C_like"/>
    <property type="match status" value="1"/>
</dbReference>
<dbReference type="Proteomes" id="UP000694300">
    <property type="component" value="Unassembled WGS sequence"/>
</dbReference>
<evidence type="ECO:0000313" key="5">
    <source>
        <dbReference type="EMBL" id="MBW0131504.1"/>
    </source>
</evidence>
<dbReference type="PANTHER" id="PTHR44688">
    <property type="entry name" value="DNA-BINDING TRANSCRIPTIONAL ACTIVATOR DEVR_DOSR"/>
    <property type="match status" value="1"/>
</dbReference>
<dbReference type="InterPro" id="IPR000792">
    <property type="entry name" value="Tscrpt_reg_LuxR_C"/>
</dbReference>
<sequence length="230" mass="24486">MSSFADSLGAIASHDPAARLRGAVELLCRETGLDVAQVNAIDPGSGAHVELTNVGHEQSVADYYRSHRFTARCMGFRTQRRVPDELLCWDDIPGFPDSHTARAVLRPSGFNNGMSALVTSGAGVVVGVCNVNSVADRIAPGTKEVFARLRPTLAALVQDAVRHRNLGLSPRETEIVRLLATGMSNREIGEALFVSARTVSTHVEHVLAKLGVSSRVQAAALAVRSGLVEP</sequence>
<keyword evidence="6" id="KW-1185">Reference proteome</keyword>
<dbReference type="SMART" id="SM00421">
    <property type="entry name" value="HTH_LUXR"/>
    <property type="match status" value="1"/>
</dbReference>
<evidence type="ECO:0000256" key="2">
    <source>
        <dbReference type="ARBA" id="ARBA00023125"/>
    </source>
</evidence>
<evidence type="ECO:0000259" key="4">
    <source>
        <dbReference type="PROSITE" id="PS50043"/>
    </source>
</evidence>
<reference evidence="5 6" key="1">
    <citation type="submission" date="2020-11" db="EMBL/GenBank/DDBJ databases">
        <title>Pseudonocardia abyssalis sp. nov. and Pseudonocardia oceani sp. nov., description and phylogenomic analysis of two novel actinomycetes isolated from the deep Southern Ocean.</title>
        <authorList>
            <person name="Parra J."/>
        </authorList>
    </citation>
    <scope>NUCLEOTIDE SEQUENCE [LARGE SCALE GENOMIC DNA]</scope>
    <source>
        <strain evidence="6">KRD185</strain>
    </source>
</reference>
<protein>
    <submittedName>
        <fullName evidence="5">Response regulator transcription factor</fullName>
    </submittedName>
</protein>
<dbReference type="PROSITE" id="PS50043">
    <property type="entry name" value="HTH_LUXR_2"/>
    <property type="match status" value="1"/>
</dbReference>
<gene>
    <name evidence="5" type="ORF">I4I82_28040</name>
</gene>
<keyword evidence="1" id="KW-0805">Transcription regulation</keyword>
<dbReference type="EMBL" id="JADQDF010000001">
    <property type="protein sequence ID" value="MBW0131504.1"/>
    <property type="molecule type" value="Genomic_DNA"/>
</dbReference>
<organism evidence="5 6">
    <name type="scientific">Pseudonocardia oceani</name>
    <dbReference type="NCBI Taxonomy" id="2792013"/>
    <lineage>
        <taxon>Bacteria</taxon>
        <taxon>Bacillati</taxon>
        <taxon>Actinomycetota</taxon>
        <taxon>Actinomycetes</taxon>
        <taxon>Pseudonocardiales</taxon>
        <taxon>Pseudonocardiaceae</taxon>
        <taxon>Pseudonocardia</taxon>
    </lineage>
</organism>
<comment type="caution">
    <text evidence="5">The sequence shown here is derived from an EMBL/GenBank/DDBJ whole genome shotgun (WGS) entry which is preliminary data.</text>
</comment>
<dbReference type="RefSeq" id="WP_226370297.1">
    <property type="nucleotide sequence ID" value="NZ_JADQDE010000426.1"/>
</dbReference>
<dbReference type="Pfam" id="PF00196">
    <property type="entry name" value="GerE"/>
    <property type="match status" value="1"/>
</dbReference>
<name>A0ABS6UI38_9PSEU</name>
<accession>A0ABS6UI38</accession>
<feature type="domain" description="HTH luxR-type" evidence="4">
    <location>
        <begin position="161"/>
        <end position="226"/>
    </location>
</feature>
<keyword evidence="2" id="KW-0238">DNA-binding</keyword>
<keyword evidence="3" id="KW-0804">Transcription</keyword>